<dbReference type="Pfam" id="PF14684">
    <property type="entry name" value="Tricorn_C1"/>
    <property type="match status" value="1"/>
</dbReference>
<dbReference type="InterPro" id="IPR028204">
    <property type="entry name" value="Tricorn_C1"/>
</dbReference>
<dbReference type="Gene3D" id="3.30.750.44">
    <property type="match status" value="1"/>
</dbReference>
<dbReference type="PATRIC" id="fig|1075402.3.peg.498"/>
<dbReference type="SMART" id="SM00245">
    <property type="entry name" value="TSPc"/>
    <property type="match status" value="1"/>
</dbReference>
<gene>
    <name evidence="2" type="ORF">AN216_21545</name>
</gene>
<dbReference type="STRING" id="1075402.AN216_21545"/>
<protein>
    <submittedName>
        <fullName evidence="2">Protease</fullName>
    </submittedName>
</protein>
<dbReference type="PANTHER" id="PTHR11261">
    <property type="entry name" value="INTERPHOTORECEPTOR RETINOID-BINDING PROTEIN"/>
    <property type="match status" value="1"/>
</dbReference>
<dbReference type="Gene3D" id="3.90.226.10">
    <property type="entry name" value="2-enoyl-CoA Hydratase, Chain A, domain 1"/>
    <property type="match status" value="1"/>
</dbReference>
<keyword evidence="2" id="KW-0378">Hydrolase</keyword>
<dbReference type="EMBL" id="LJGU01000145">
    <property type="protein sequence ID" value="OEU96291.1"/>
    <property type="molecule type" value="Genomic_DNA"/>
</dbReference>
<dbReference type="AlphaFoldDB" id="A0A1E7JXA9"/>
<evidence type="ECO:0000313" key="3">
    <source>
        <dbReference type="Proteomes" id="UP000176101"/>
    </source>
</evidence>
<keyword evidence="2" id="KW-0645">Protease</keyword>
<dbReference type="Proteomes" id="UP000176101">
    <property type="component" value="Unassembled WGS sequence"/>
</dbReference>
<dbReference type="PANTHER" id="PTHR11261:SF3">
    <property type="entry name" value="RETINOL-BINDING PROTEIN 3"/>
    <property type="match status" value="1"/>
</dbReference>
<dbReference type="Pfam" id="PF03572">
    <property type="entry name" value="Peptidase_S41"/>
    <property type="match status" value="1"/>
</dbReference>
<sequence>MALTGGALVPVLANASSDERSTGGQVSSEGVWRTDGYGGLITVRDGKLREYQTTSVSCLPGTVARQTGQTGQAGQAGQTGKVGNAEAVAGGAGGDARKYLTPDGRALTLRTNGDQPDSARLHYAGSPGYRKLERVSELPAECSRKGSDDPVATFDTFWHSFAENYPFFAAKDVDWRELRERYRPRVDKDTTDEELFAIFRRMLEPLNDAHVSLTDGGDRFFGETRPGTTMPTEQLDTKVKKYVERTALHGEELTEYAQGRIGYADLPDGRGYLRVSGFIGYADVPEGEDQYAAQSAALDGVLDRILTRKRVEGMRGLILDLRVNGGGADGLGLQLASRLTDRGHFAYAKRARNAPEDPSRFTEAQEQYVRPAPGVPRYTGPIAVLTGGSTVSAGESFVQALMERPGRTVRIGQSTQGVFSDVLERALPNGWRVSLPNEEFRTRDGRTFDGTGVPPHHAEPVLTDEEFEQGRDSAFDRALRVLGQRG</sequence>
<accession>A0A1E7JXA9</accession>
<dbReference type="OrthoDB" id="9758793at2"/>
<dbReference type="CDD" id="cd07563">
    <property type="entry name" value="Peptidase_S41_IRBP"/>
    <property type="match status" value="1"/>
</dbReference>
<feature type="domain" description="Tail specific protease" evidence="1">
    <location>
        <begin position="249"/>
        <end position="460"/>
    </location>
</feature>
<name>A0A1E7JXA9_9ACTN</name>
<evidence type="ECO:0000313" key="2">
    <source>
        <dbReference type="EMBL" id="OEU96291.1"/>
    </source>
</evidence>
<comment type="caution">
    <text evidence="2">The sequence shown here is derived from an EMBL/GenBank/DDBJ whole genome shotgun (WGS) entry which is preliminary data.</text>
</comment>
<keyword evidence="3" id="KW-1185">Reference proteome</keyword>
<proteinExistence type="predicted"/>
<dbReference type="GO" id="GO:0006508">
    <property type="term" value="P:proteolysis"/>
    <property type="evidence" value="ECO:0007669"/>
    <property type="project" value="UniProtKB-KW"/>
</dbReference>
<dbReference type="GO" id="GO:0008236">
    <property type="term" value="F:serine-type peptidase activity"/>
    <property type="evidence" value="ECO:0007669"/>
    <property type="project" value="InterPro"/>
</dbReference>
<evidence type="ECO:0000259" key="1">
    <source>
        <dbReference type="SMART" id="SM00245"/>
    </source>
</evidence>
<dbReference type="InterPro" id="IPR005151">
    <property type="entry name" value="Tail-specific_protease"/>
</dbReference>
<organism evidence="2 3">
    <name type="scientific">Streptomyces oceani</name>
    <dbReference type="NCBI Taxonomy" id="1075402"/>
    <lineage>
        <taxon>Bacteria</taxon>
        <taxon>Bacillati</taxon>
        <taxon>Actinomycetota</taxon>
        <taxon>Actinomycetes</taxon>
        <taxon>Kitasatosporales</taxon>
        <taxon>Streptomycetaceae</taxon>
        <taxon>Streptomyces</taxon>
    </lineage>
</organism>
<reference evidence="2 3" key="1">
    <citation type="journal article" date="2016" name="Front. Microbiol.">
        <title>Comparative Genomics Analysis of Streptomyces Species Reveals Their Adaptation to the Marine Environment and Their Diversity at the Genomic Level.</title>
        <authorList>
            <person name="Tian X."/>
            <person name="Zhang Z."/>
            <person name="Yang T."/>
            <person name="Chen M."/>
            <person name="Li J."/>
            <person name="Chen F."/>
            <person name="Yang J."/>
            <person name="Li W."/>
            <person name="Zhang B."/>
            <person name="Zhang Z."/>
            <person name="Wu J."/>
            <person name="Zhang C."/>
            <person name="Long L."/>
            <person name="Xiao J."/>
        </authorList>
    </citation>
    <scope>NUCLEOTIDE SEQUENCE [LARGE SCALE GENOMIC DNA]</scope>
    <source>
        <strain evidence="2 3">SCSIO 02100</strain>
    </source>
</reference>
<dbReference type="SUPFAM" id="SSF52096">
    <property type="entry name" value="ClpP/crotonase"/>
    <property type="match status" value="1"/>
</dbReference>
<dbReference type="InterPro" id="IPR029045">
    <property type="entry name" value="ClpP/crotonase-like_dom_sf"/>
</dbReference>